<name>A0ABU6VI87_9FABA</name>
<dbReference type="Proteomes" id="UP001341840">
    <property type="component" value="Unassembled WGS sequence"/>
</dbReference>
<comment type="caution">
    <text evidence="2">The sequence shown here is derived from an EMBL/GenBank/DDBJ whole genome shotgun (WGS) entry which is preliminary data.</text>
</comment>
<gene>
    <name evidence="2" type="ORF">PIB30_045069</name>
</gene>
<evidence type="ECO:0000256" key="1">
    <source>
        <dbReference type="SAM" id="MobiDB-lite"/>
    </source>
</evidence>
<proteinExistence type="predicted"/>
<keyword evidence="3" id="KW-1185">Reference proteome</keyword>
<protein>
    <submittedName>
        <fullName evidence="2">Uncharacterized protein</fullName>
    </submittedName>
</protein>
<dbReference type="EMBL" id="JASCZI010151307">
    <property type="protein sequence ID" value="MED6171893.1"/>
    <property type="molecule type" value="Genomic_DNA"/>
</dbReference>
<organism evidence="2 3">
    <name type="scientific">Stylosanthes scabra</name>
    <dbReference type="NCBI Taxonomy" id="79078"/>
    <lineage>
        <taxon>Eukaryota</taxon>
        <taxon>Viridiplantae</taxon>
        <taxon>Streptophyta</taxon>
        <taxon>Embryophyta</taxon>
        <taxon>Tracheophyta</taxon>
        <taxon>Spermatophyta</taxon>
        <taxon>Magnoliopsida</taxon>
        <taxon>eudicotyledons</taxon>
        <taxon>Gunneridae</taxon>
        <taxon>Pentapetalae</taxon>
        <taxon>rosids</taxon>
        <taxon>fabids</taxon>
        <taxon>Fabales</taxon>
        <taxon>Fabaceae</taxon>
        <taxon>Papilionoideae</taxon>
        <taxon>50 kb inversion clade</taxon>
        <taxon>dalbergioids sensu lato</taxon>
        <taxon>Dalbergieae</taxon>
        <taxon>Pterocarpus clade</taxon>
        <taxon>Stylosanthes</taxon>
    </lineage>
</organism>
<evidence type="ECO:0000313" key="3">
    <source>
        <dbReference type="Proteomes" id="UP001341840"/>
    </source>
</evidence>
<reference evidence="2 3" key="1">
    <citation type="journal article" date="2023" name="Plants (Basel)">
        <title>Bridging the Gap: Combining Genomics and Transcriptomics Approaches to Understand Stylosanthes scabra, an Orphan Legume from the Brazilian Caatinga.</title>
        <authorList>
            <person name="Ferreira-Neto J.R.C."/>
            <person name="da Silva M.D."/>
            <person name="Binneck E."/>
            <person name="de Melo N.F."/>
            <person name="da Silva R.H."/>
            <person name="de Melo A.L.T.M."/>
            <person name="Pandolfi V."/>
            <person name="Bustamante F.O."/>
            <person name="Brasileiro-Vidal A.C."/>
            <person name="Benko-Iseppon A.M."/>
        </authorList>
    </citation>
    <scope>NUCLEOTIDE SEQUENCE [LARGE SCALE GENOMIC DNA]</scope>
    <source>
        <tissue evidence="2">Leaves</tissue>
    </source>
</reference>
<sequence length="106" mass="11380">MRHNANPLSFSRVNARIATATISSSSSSSSSTKPNAFSTESNSAFTGCGRFVWQSLQHSSESEFWQLHEGGRRQCGNMVIEELSGGWRPMVNLVVVGNGCGGGGRR</sequence>
<accession>A0ABU6VI87</accession>
<feature type="region of interest" description="Disordered" evidence="1">
    <location>
        <begin position="21"/>
        <end position="40"/>
    </location>
</feature>
<evidence type="ECO:0000313" key="2">
    <source>
        <dbReference type="EMBL" id="MED6171893.1"/>
    </source>
</evidence>